<feature type="signal peptide" evidence="1">
    <location>
        <begin position="1"/>
        <end position="20"/>
    </location>
</feature>
<dbReference type="Proteomes" id="UP000248889">
    <property type="component" value="Unassembled WGS sequence"/>
</dbReference>
<sequence>MRQLAYAFVAALTLAGGAVAEPGGQRGRPAQQSVRLSIASGHDSSDGVADLTVTRERGGYRLRGSVESAKGCVELKAVTMHFGVYLGGDSVAKVCGDDVHAGVDAWTHHSDVVLTALVPHGMDGDSKIVTLTGRP</sequence>
<dbReference type="AlphaFoldDB" id="A0A2X0IBD2"/>
<proteinExistence type="predicted"/>
<dbReference type="EMBL" id="QKYN01000136">
    <property type="protein sequence ID" value="RAG81817.1"/>
    <property type="molecule type" value="Genomic_DNA"/>
</dbReference>
<organism evidence="2 3">
    <name type="scientific">Streptacidiphilus pinicola</name>
    <dbReference type="NCBI Taxonomy" id="2219663"/>
    <lineage>
        <taxon>Bacteria</taxon>
        <taxon>Bacillati</taxon>
        <taxon>Actinomycetota</taxon>
        <taxon>Actinomycetes</taxon>
        <taxon>Kitasatosporales</taxon>
        <taxon>Streptomycetaceae</taxon>
        <taxon>Streptacidiphilus</taxon>
    </lineage>
</organism>
<evidence type="ECO:0000313" key="3">
    <source>
        <dbReference type="Proteomes" id="UP000248889"/>
    </source>
</evidence>
<keyword evidence="1" id="KW-0732">Signal</keyword>
<evidence type="ECO:0000313" key="2">
    <source>
        <dbReference type="EMBL" id="RAG81817.1"/>
    </source>
</evidence>
<evidence type="ECO:0008006" key="4">
    <source>
        <dbReference type="Google" id="ProtNLM"/>
    </source>
</evidence>
<name>A0A2X0IBD2_9ACTN</name>
<dbReference type="RefSeq" id="WP_111506491.1">
    <property type="nucleotide sequence ID" value="NZ_QKYN01000136.1"/>
</dbReference>
<comment type="caution">
    <text evidence="2">The sequence shown here is derived from an EMBL/GenBank/DDBJ whole genome shotgun (WGS) entry which is preliminary data.</text>
</comment>
<dbReference type="OrthoDB" id="3854212at2"/>
<evidence type="ECO:0000256" key="1">
    <source>
        <dbReference type="SAM" id="SignalP"/>
    </source>
</evidence>
<gene>
    <name evidence="2" type="ORF">DN069_30615</name>
</gene>
<reference evidence="2 3" key="1">
    <citation type="submission" date="2018-06" db="EMBL/GenBank/DDBJ databases">
        <title>Streptacidiphilus pinicola sp. nov., isolated from pine grove soil.</title>
        <authorList>
            <person name="Roh S.G."/>
            <person name="Park S."/>
            <person name="Kim M.-K."/>
            <person name="Yun B.-R."/>
            <person name="Park J."/>
            <person name="Kim M.J."/>
            <person name="Kim Y.S."/>
            <person name="Kim S.B."/>
        </authorList>
    </citation>
    <scope>NUCLEOTIDE SEQUENCE [LARGE SCALE GENOMIC DNA]</scope>
    <source>
        <strain evidence="2 3">MMS16-CNU450</strain>
    </source>
</reference>
<protein>
    <recommendedName>
        <fullName evidence="4">Secreted protein</fullName>
    </recommendedName>
</protein>
<feature type="chain" id="PRO_5039626533" description="Secreted protein" evidence="1">
    <location>
        <begin position="21"/>
        <end position="135"/>
    </location>
</feature>
<accession>A0A2X0IBD2</accession>
<keyword evidence="3" id="KW-1185">Reference proteome</keyword>